<dbReference type="Proteomes" id="UP000315750">
    <property type="component" value="Chromosome"/>
</dbReference>
<dbReference type="Gene3D" id="2.40.50.100">
    <property type="match status" value="1"/>
</dbReference>
<dbReference type="FunFam" id="3.40.50.300:FF:000042">
    <property type="entry name" value="Maltose/maltodextrin ABC transporter, ATP-binding protein"/>
    <property type="match status" value="1"/>
</dbReference>
<dbReference type="PANTHER" id="PTHR43875">
    <property type="entry name" value="MALTODEXTRIN IMPORT ATP-BINDING PROTEIN MSMX"/>
    <property type="match status" value="1"/>
</dbReference>
<dbReference type="InterPro" id="IPR015855">
    <property type="entry name" value="ABC_transpr_MalK-like"/>
</dbReference>
<dbReference type="OrthoDB" id="9790614at2"/>
<dbReference type="PROSITE" id="PS50893">
    <property type="entry name" value="ABC_TRANSPORTER_2"/>
    <property type="match status" value="1"/>
</dbReference>
<dbReference type="KEGG" id="amuc:Pan181_04480"/>
<protein>
    <submittedName>
        <fullName evidence="5">sn-glycerol-3-phosphate import ATP-binding protein UgpC</fullName>
    </submittedName>
</protein>
<keyword evidence="6" id="KW-1185">Reference proteome</keyword>
<reference evidence="5 6" key="1">
    <citation type="submission" date="2019-02" db="EMBL/GenBank/DDBJ databases">
        <title>Deep-cultivation of Planctomycetes and their phenomic and genomic characterization uncovers novel biology.</title>
        <authorList>
            <person name="Wiegand S."/>
            <person name="Jogler M."/>
            <person name="Boedeker C."/>
            <person name="Pinto D."/>
            <person name="Vollmers J."/>
            <person name="Rivas-Marin E."/>
            <person name="Kohn T."/>
            <person name="Peeters S.H."/>
            <person name="Heuer A."/>
            <person name="Rast P."/>
            <person name="Oberbeckmann S."/>
            <person name="Bunk B."/>
            <person name="Jeske O."/>
            <person name="Meyerdierks A."/>
            <person name="Storesund J.E."/>
            <person name="Kallscheuer N."/>
            <person name="Luecker S."/>
            <person name="Lage O.M."/>
            <person name="Pohl T."/>
            <person name="Merkel B.J."/>
            <person name="Hornburger P."/>
            <person name="Mueller R.-W."/>
            <person name="Bruemmer F."/>
            <person name="Labrenz M."/>
            <person name="Spormann A.M."/>
            <person name="Op den Camp H."/>
            <person name="Overmann J."/>
            <person name="Amann R."/>
            <person name="Jetten M.S.M."/>
            <person name="Mascher T."/>
            <person name="Medema M.H."/>
            <person name="Devos D.P."/>
            <person name="Kaster A.-K."/>
            <person name="Ovreas L."/>
            <person name="Rohde M."/>
            <person name="Galperin M.Y."/>
            <person name="Jogler C."/>
        </authorList>
    </citation>
    <scope>NUCLEOTIDE SEQUENCE [LARGE SCALE GENOMIC DNA]</scope>
    <source>
        <strain evidence="5 6">Pan181</strain>
    </source>
</reference>
<evidence type="ECO:0000256" key="3">
    <source>
        <dbReference type="ARBA" id="ARBA00022840"/>
    </source>
</evidence>
<proteinExistence type="predicted"/>
<dbReference type="InterPro" id="IPR008995">
    <property type="entry name" value="Mo/tungstate-bd_C_term_dom"/>
</dbReference>
<dbReference type="GO" id="GO:0140359">
    <property type="term" value="F:ABC-type transporter activity"/>
    <property type="evidence" value="ECO:0007669"/>
    <property type="project" value="InterPro"/>
</dbReference>
<evidence type="ECO:0000313" key="5">
    <source>
        <dbReference type="EMBL" id="QDU54267.1"/>
    </source>
</evidence>
<gene>
    <name evidence="5" type="primary">ugpC</name>
    <name evidence="5" type="ORF">Pan181_04480</name>
</gene>
<dbReference type="SMART" id="SM00382">
    <property type="entry name" value="AAA"/>
    <property type="match status" value="1"/>
</dbReference>
<keyword evidence="1" id="KW-0813">Transport</keyword>
<dbReference type="Pfam" id="PF00005">
    <property type="entry name" value="ABC_tran"/>
    <property type="match status" value="1"/>
</dbReference>
<dbReference type="PANTHER" id="PTHR43875:SF1">
    <property type="entry name" value="OSMOPROTECTIVE COMPOUNDS UPTAKE ATP-BINDING PROTEIN GGTA"/>
    <property type="match status" value="1"/>
</dbReference>
<dbReference type="GO" id="GO:0005524">
    <property type="term" value="F:ATP binding"/>
    <property type="evidence" value="ECO:0007669"/>
    <property type="project" value="UniProtKB-KW"/>
</dbReference>
<dbReference type="PROSITE" id="PS00211">
    <property type="entry name" value="ABC_TRANSPORTER_1"/>
    <property type="match status" value="1"/>
</dbReference>
<dbReference type="InterPro" id="IPR047641">
    <property type="entry name" value="ABC_transpr_MalK/UgpC-like"/>
</dbReference>
<dbReference type="GO" id="GO:0055052">
    <property type="term" value="C:ATP-binding cassette (ABC) transporter complex, substrate-binding subunit-containing"/>
    <property type="evidence" value="ECO:0007669"/>
    <property type="project" value="TreeGrafter"/>
</dbReference>
<dbReference type="InterPro" id="IPR003439">
    <property type="entry name" value="ABC_transporter-like_ATP-bd"/>
</dbReference>
<keyword evidence="3 5" id="KW-0067">ATP-binding</keyword>
<dbReference type="SUPFAM" id="SSF50331">
    <property type="entry name" value="MOP-like"/>
    <property type="match status" value="1"/>
</dbReference>
<dbReference type="InterPro" id="IPR040582">
    <property type="entry name" value="OB_MalK-like"/>
</dbReference>
<dbReference type="InterPro" id="IPR027417">
    <property type="entry name" value="P-loop_NTPase"/>
</dbReference>
<dbReference type="InterPro" id="IPR017871">
    <property type="entry name" value="ABC_transporter-like_CS"/>
</dbReference>
<dbReference type="InterPro" id="IPR003593">
    <property type="entry name" value="AAA+_ATPase"/>
</dbReference>
<keyword evidence="2" id="KW-0547">Nucleotide-binding</keyword>
<dbReference type="EMBL" id="CP036278">
    <property type="protein sequence ID" value="QDU54267.1"/>
    <property type="molecule type" value="Genomic_DNA"/>
</dbReference>
<evidence type="ECO:0000256" key="1">
    <source>
        <dbReference type="ARBA" id="ARBA00022448"/>
    </source>
</evidence>
<sequence length="353" mass="38211">MSSVRFAKVTKSYGGASPAVCDLTASIDEGELVVLVGPSGSGKSTALRMLAGLETPTAGELFIGDARVNDLPPAKRDVAMVFQDYALFPHMTARNNMAFGLKMQGTPRAEIASRVERAASLLGIAELLDRKPQQLSGGEQQRVALGRAIVRRPAVFLLDEPLANLDAQLRAGMRAELAELQRELAATMLYVTHDQVEAMTLGHRLVLLDRGVVQQIGPPMEVYRRPANRFVASFLGSPPMNLIAGQVDAGVFRSGELTWTVGGSHQGPAVLGIRPEHLVPVTSNEPPLVEQKPTFVEHLGHELLLHFTLPTTTLIARWPTNRPLTTDQPVKLTVTSHEHHLFAADEEGLVLEG</sequence>
<evidence type="ECO:0000259" key="4">
    <source>
        <dbReference type="PROSITE" id="PS50893"/>
    </source>
</evidence>
<dbReference type="Pfam" id="PF17912">
    <property type="entry name" value="OB_MalK"/>
    <property type="match status" value="1"/>
</dbReference>
<dbReference type="AlphaFoldDB" id="A0A518AHR2"/>
<accession>A0A518AHR2</accession>
<dbReference type="SUPFAM" id="SSF52540">
    <property type="entry name" value="P-loop containing nucleoside triphosphate hydrolases"/>
    <property type="match status" value="1"/>
</dbReference>
<organism evidence="5 6">
    <name type="scientific">Aeoliella mucimassa</name>
    <dbReference type="NCBI Taxonomy" id="2527972"/>
    <lineage>
        <taxon>Bacteria</taxon>
        <taxon>Pseudomonadati</taxon>
        <taxon>Planctomycetota</taxon>
        <taxon>Planctomycetia</taxon>
        <taxon>Pirellulales</taxon>
        <taxon>Lacipirellulaceae</taxon>
        <taxon>Aeoliella</taxon>
    </lineage>
</organism>
<feature type="domain" description="ABC transporter" evidence="4">
    <location>
        <begin position="4"/>
        <end position="235"/>
    </location>
</feature>
<dbReference type="CDD" id="cd03301">
    <property type="entry name" value="ABC_MalK_N"/>
    <property type="match status" value="1"/>
</dbReference>
<evidence type="ECO:0000313" key="6">
    <source>
        <dbReference type="Proteomes" id="UP000315750"/>
    </source>
</evidence>
<evidence type="ECO:0000256" key="2">
    <source>
        <dbReference type="ARBA" id="ARBA00022741"/>
    </source>
</evidence>
<dbReference type="GO" id="GO:0016887">
    <property type="term" value="F:ATP hydrolysis activity"/>
    <property type="evidence" value="ECO:0007669"/>
    <property type="project" value="InterPro"/>
</dbReference>
<name>A0A518AHR2_9BACT</name>
<dbReference type="RefSeq" id="WP_145245272.1">
    <property type="nucleotide sequence ID" value="NZ_CP036278.1"/>
</dbReference>
<dbReference type="Gene3D" id="3.40.50.300">
    <property type="entry name" value="P-loop containing nucleotide triphosphate hydrolases"/>
    <property type="match status" value="1"/>
</dbReference>
<dbReference type="GO" id="GO:0008643">
    <property type="term" value="P:carbohydrate transport"/>
    <property type="evidence" value="ECO:0007669"/>
    <property type="project" value="InterPro"/>
</dbReference>